<dbReference type="InterPro" id="IPR002110">
    <property type="entry name" value="Ankyrin_rpt"/>
</dbReference>
<dbReference type="OrthoDB" id="194358at2759"/>
<sequence>MVHHTILGLPAEVRITICDYLEVKDLSNFSKTCWDIKPYAREEMYRRDAATRNSSAILWAAGASGCGGEYSAMAVSMLQYSVQHGGDVNARYFMDGDATCTVIHVAAAHGSRSFVEELLRLGALIGTYSLRLWKFLNVGRFRQDLDIAGKLNAFSQRTRLQDQCWFPLMPAMFQPAPTVARLLLDSNHPCRLAIHHRHLFVPPLQRAPLINAEYTLHHLLVEQNVFPDLHKELFERFRHSITVPAASSGRLSPLMRAVQKGNESATDILLSFSQDLDAVSGLGWPVLSYAVEGASTLLVPKARDWSASLVPRLLEKGAGVNVGGPSSPLQLAVTSVVEDEIVTDPKHRKRMLAMIEVLLMHEADVNARTARGQRLGQYVFQKMQKGRDVNLLRHLFTAFLKHGMNVHEPFPDETSFLARSLSLASGATKTTVIAALLACGARPEPHECDDILRRWLLTSKDNKNSMLPKEMEEKLPELAHHFTQTAVDSAFTKLVRDKDNKHFDALVQWRQTSRPSNVLAVAIQNRFPRRDALYALPFAPAWQNKYGQGYAHLVMQGLEEGIYDEKAAVGEMRRLIKGGVSLGHRDDEGKTVLQHLSIIRRALEGEPDKPDKLERLEKLLSRRRLEEIGNEV</sequence>
<dbReference type="EMBL" id="AZHB01000003">
    <property type="protein sequence ID" value="OAA71625.1"/>
    <property type="molecule type" value="Genomic_DNA"/>
</dbReference>
<dbReference type="AlphaFoldDB" id="A0A168CPB1"/>
<organism evidence="3 4">
    <name type="scientific">Cordyceps fumosorosea (strain ARSEF 2679)</name>
    <name type="common">Isaria fumosorosea</name>
    <dbReference type="NCBI Taxonomy" id="1081104"/>
    <lineage>
        <taxon>Eukaryota</taxon>
        <taxon>Fungi</taxon>
        <taxon>Dikarya</taxon>
        <taxon>Ascomycota</taxon>
        <taxon>Pezizomycotina</taxon>
        <taxon>Sordariomycetes</taxon>
        <taxon>Hypocreomycetidae</taxon>
        <taxon>Hypocreales</taxon>
        <taxon>Cordycipitaceae</taxon>
        <taxon>Cordyceps</taxon>
    </lineage>
</organism>
<comment type="caution">
    <text evidence="3">The sequence shown here is derived from an EMBL/GenBank/DDBJ whole genome shotgun (WGS) entry which is preliminary data.</text>
</comment>
<dbReference type="SMART" id="SM00248">
    <property type="entry name" value="ANK"/>
    <property type="match status" value="4"/>
</dbReference>
<dbReference type="RefSeq" id="XP_018707506.1">
    <property type="nucleotide sequence ID" value="XM_018845783.1"/>
</dbReference>
<dbReference type="InterPro" id="IPR051165">
    <property type="entry name" value="Multifunctional_ANK_Repeat"/>
</dbReference>
<keyword evidence="2" id="KW-0040">ANK repeat</keyword>
<dbReference type="Proteomes" id="UP000076744">
    <property type="component" value="Unassembled WGS sequence"/>
</dbReference>
<name>A0A168CPB1_CORFA</name>
<dbReference type="SUPFAM" id="SSF48403">
    <property type="entry name" value="Ankyrin repeat"/>
    <property type="match status" value="1"/>
</dbReference>
<protein>
    <submittedName>
        <fullName evidence="3">Ankyrin repeat-containing protein</fullName>
    </submittedName>
</protein>
<dbReference type="PANTHER" id="PTHR24123:SF33">
    <property type="entry name" value="PROTEIN HOS4"/>
    <property type="match status" value="1"/>
</dbReference>
<keyword evidence="4" id="KW-1185">Reference proteome</keyword>
<gene>
    <name evidence="3" type="ORF">ISF_02176</name>
</gene>
<keyword evidence="1" id="KW-0677">Repeat</keyword>
<evidence type="ECO:0000256" key="2">
    <source>
        <dbReference type="ARBA" id="ARBA00023043"/>
    </source>
</evidence>
<dbReference type="PANTHER" id="PTHR24123">
    <property type="entry name" value="ANKYRIN REPEAT-CONTAINING"/>
    <property type="match status" value="1"/>
</dbReference>
<dbReference type="STRING" id="1081104.A0A168CPB1"/>
<reference evidence="3 4" key="1">
    <citation type="journal article" date="2016" name="Genome Biol. Evol.">
        <title>Divergent and convergent evolution of fungal pathogenicity.</title>
        <authorList>
            <person name="Shang Y."/>
            <person name="Xiao G."/>
            <person name="Zheng P."/>
            <person name="Cen K."/>
            <person name="Zhan S."/>
            <person name="Wang C."/>
        </authorList>
    </citation>
    <scope>NUCLEOTIDE SEQUENCE [LARGE SCALE GENOMIC DNA]</scope>
    <source>
        <strain evidence="3 4">ARSEF 2679</strain>
    </source>
</reference>
<evidence type="ECO:0000313" key="3">
    <source>
        <dbReference type="EMBL" id="OAA71625.1"/>
    </source>
</evidence>
<dbReference type="GeneID" id="30018468"/>
<accession>A0A168CPB1</accession>
<evidence type="ECO:0000313" key="4">
    <source>
        <dbReference type="Proteomes" id="UP000076744"/>
    </source>
</evidence>
<evidence type="ECO:0000256" key="1">
    <source>
        <dbReference type="ARBA" id="ARBA00022737"/>
    </source>
</evidence>
<proteinExistence type="predicted"/>
<dbReference type="Gene3D" id="1.25.40.20">
    <property type="entry name" value="Ankyrin repeat-containing domain"/>
    <property type="match status" value="2"/>
</dbReference>
<dbReference type="InterPro" id="IPR036770">
    <property type="entry name" value="Ankyrin_rpt-contain_sf"/>
</dbReference>